<dbReference type="InterPro" id="IPR046099">
    <property type="entry name" value="DUF6035"/>
</dbReference>
<comment type="caution">
    <text evidence="3">The sequence shown here is derived from an EMBL/GenBank/DDBJ whole genome shotgun (WGS) entry which is preliminary data.</text>
</comment>
<keyword evidence="1" id="KW-0175">Coiled coil</keyword>
<reference evidence="3 4" key="1">
    <citation type="journal article" date="2018" name="Syst. Appl. Microbiol.">
        <title>Photobacterium carnosum sp. nov., isolated from spoiled modified atmosphere packaged poultry meat.</title>
        <authorList>
            <person name="Hilgarth M."/>
            <person name="Fuertes S."/>
            <person name="Ehrmann M."/>
            <person name="Vogel R.F."/>
        </authorList>
    </citation>
    <scope>NUCLEOTIDE SEQUENCE [LARGE SCALE GENOMIC DNA]</scope>
    <source>
        <strain evidence="3 4">TMW 2.2021</strain>
    </source>
</reference>
<dbReference type="EMBL" id="NPIB01000002">
    <property type="protein sequence ID" value="PLC59305.1"/>
    <property type="molecule type" value="Genomic_DNA"/>
</dbReference>
<organism evidence="3 4">
    <name type="scientific">Photobacterium carnosum</name>
    <dbReference type="NCBI Taxonomy" id="2023717"/>
    <lineage>
        <taxon>Bacteria</taxon>
        <taxon>Pseudomonadati</taxon>
        <taxon>Pseudomonadota</taxon>
        <taxon>Gammaproteobacteria</taxon>
        <taxon>Vibrionales</taxon>
        <taxon>Vibrionaceae</taxon>
        <taxon>Photobacterium</taxon>
    </lineage>
</organism>
<proteinExistence type="predicted"/>
<keyword evidence="4" id="KW-1185">Reference proteome</keyword>
<sequence length="651" mass="76027">MSLTQECKKHNHISRENWEIIVSNERQKTVTTVKRLLTANNLDIDINFEQIRRKIADARLKHKHYARCAYCNTPLFMKRLSTAFSQKESSPLSLYKFVFVHDAVSADNALVMSQCPYYTSSNDDSDRYGSITERQWRVDTKYGIYDVLHLDANIQRESISMSRFMYSDDNDNAKRKPDLYFADHDGHEFVIELYRSWLTPVAVMQREQFFRECGINLIWLFPDCDDSIKGSQNIASYILYGSNSGAYELQTNHQRPSNNFFSFGESDLLKSELKNTVWLTVNYPVITKQVNSNVGVVMHERQMRINNLSLCPRERLPIGVNTGTNIAGYRSWLAKRLRAVHYGAQLTHKYTDVRFTSLQLLSVMKGVIAEYELMPSLNGIASKRGDDCYKQITNYVNRYEPKVVNRERRHAISSLLRSYRNALTDIHIKLRGLWCISTTDNWSSDQSIAVKELRRNVRQLNKQIKADLLDVKLSHRTRKSLDGSVKRVNAEILKYVNYPIEQKRRVEELTRQSRQIKRTTRKQGFSSNLLKKDSEIRAWYPTLSMCVWGTIFHEKYICELESVIQYRTTSECTGEVELAVSALLQQFSECLSRRVTELSTQSKENQKRYRVELRRLSDTFNFMVAHDLFNDEIRDDVSNKLIRLKNICKLL</sequence>
<name>A0A2N4UWD9_9GAMM</name>
<dbReference type="Proteomes" id="UP000234420">
    <property type="component" value="Unassembled WGS sequence"/>
</dbReference>
<evidence type="ECO:0000256" key="1">
    <source>
        <dbReference type="SAM" id="Coils"/>
    </source>
</evidence>
<evidence type="ECO:0000259" key="2">
    <source>
        <dbReference type="Pfam" id="PF19500"/>
    </source>
</evidence>
<evidence type="ECO:0000313" key="3">
    <source>
        <dbReference type="EMBL" id="PLC59305.1"/>
    </source>
</evidence>
<evidence type="ECO:0000313" key="4">
    <source>
        <dbReference type="Proteomes" id="UP000234420"/>
    </source>
</evidence>
<dbReference type="AlphaFoldDB" id="A0A2N4UWD9"/>
<dbReference type="RefSeq" id="WP_101767507.1">
    <property type="nucleotide sequence ID" value="NZ_BPPU01000003.1"/>
</dbReference>
<feature type="coiled-coil region" evidence="1">
    <location>
        <begin position="443"/>
        <end position="470"/>
    </location>
</feature>
<protein>
    <recommendedName>
        <fullName evidence="2">DUF6035 domain-containing protein</fullName>
    </recommendedName>
</protein>
<dbReference type="Pfam" id="PF19500">
    <property type="entry name" value="DUF6035"/>
    <property type="match status" value="1"/>
</dbReference>
<gene>
    <name evidence="3" type="ORF">CIK00_03280</name>
</gene>
<accession>A0A2N4UWD9</accession>
<feature type="domain" description="DUF6035" evidence="2">
    <location>
        <begin position="147"/>
        <end position="226"/>
    </location>
</feature>